<organism evidence="6 7">
    <name type="scientific">Tritonibacter mobilis F1926</name>
    <dbReference type="NCBI Taxonomy" id="1265309"/>
    <lineage>
        <taxon>Bacteria</taxon>
        <taxon>Pseudomonadati</taxon>
        <taxon>Pseudomonadota</taxon>
        <taxon>Alphaproteobacteria</taxon>
        <taxon>Rhodobacterales</taxon>
        <taxon>Paracoccaceae</taxon>
        <taxon>Tritonibacter</taxon>
    </lineage>
</organism>
<dbReference type="InterPro" id="IPR000847">
    <property type="entry name" value="LysR_HTH_N"/>
</dbReference>
<dbReference type="InterPro" id="IPR005119">
    <property type="entry name" value="LysR_subst-bd"/>
</dbReference>
<keyword evidence="4" id="KW-0804">Transcription</keyword>
<sequence>MDRVQSMQVFVAVAEEEGFAAGARRVGLSAPSATRAINGLEAQLGARLFTRTTRRLHLTDVGRRYLDDVRHILTSLQAADDAARGAASAPVGLLRLTCPNEFGRIYILPILLDYLDQYPEMRAELVLLDRVVNIVEEGFDVALRIGHLPSSTLSAVKVGAVRRVVCAAPSYLERYGTPVIPADLAAHRIVAINAVSSATEWRFGTDQQDAVRITPQLCVSTVAAGLDAARAGWGICRMLSYQAGRDVAAGHLACLLEEFEPDSMPIHLVHAEGRRAPAKVRSFIDFARDRLRADPVLQALSSSKGCGLSA</sequence>
<dbReference type="InterPro" id="IPR058163">
    <property type="entry name" value="LysR-type_TF_proteobact-type"/>
</dbReference>
<evidence type="ECO:0000256" key="2">
    <source>
        <dbReference type="ARBA" id="ARBA00023015"/>
    </source>
</evidence>
<dbReference type="AlphaFoldDB" id="A0A1B0ZZD0"/>
<dbReference type="Gene3D" id="3.40.190.290">
    <property type="match status" value="1"/>
</dbReference>
<dbReference type="EMBL" id="CP015230">
    <property type="protein sequence ID" value="ANP39651.1"/>
    <property type="molecule type" value="Genomic_DNA"/>
</dbReference>
<dbReference type="Pfam" id="PF00126">
    <property type="entry name" value="HTH_1"/>
    <property type="match status" value="1"/>
</dbReference>
<dbReference type="GeneID" id="28248691"/>
<gene>
    <name evidence="6" type="ORF">K529_002625</name>
</gene>
<dbReference type="GO" id="GO:0043565">
    <property type="term" value="F:sequence-specific DNA binding"/>
    <property type="evidence" value="ECO:0007669"/>
    <property type="project" value="TreeGrafter"/>
</dbReference>
<evidence type="ECO:0000313" key="6">
    <source>
        <dbReference type="EMBL" id="ANP39651.1"/>
    </source>
</evidence>
<dbReference type="Gene3D" id="1.10.10.10">
    <property type="entry name" value="Winged helix-like DNA-binding domain superfamily/Winged helix DNA-binding domain"/>
    <property type="match status" value="1"/>
</dbReference>
<accession>A0A1B0ZZD0</accession>
<dbReference type="KEGG" id="rmb:K529_002625"/>
<keyword evidence="2" id="KW-0805">Transcription regulation</keyword>
<proteinExistence type="inferred from homology"/>
<comment type="similarity">
    <text evidence="1">Belongs to the LysR transcriptional regulatory family.</text>
</comment>
<feature type="domain" description="HTH lysR-type" evidence="5">
    <location>
        <begin position="1"/>
        <end position="59"/>
    </location>
</feature>
<evidence type="ECO:0000256" key="1">
    <source>
        <dbReference type="ARBA" id="ARBA00009437"/>
    </source>
</evidence>
<evidence type="ECO:0000313" key="7">
    <source>
        <dbReference type="Proteomes" id="UP000013243"/>
    </source>
</evidence>
<reference evidence="6 7" key="1">
    <citation type="journal article" date="2016" name="ISME J.">
        <title>Global occurrence and heterogeneity of the Roseobacter-clade species Ruegeria mobilis.</title>
        <authorList>
            <person name="Sonnenschein E."/>
            <person name="Gram L."/>
        </authorList>
    </citation>
    <scope>NUCLEOTIDE SEQUENCE [LARGE SCALE GENOMIC DNA]</scope>
    <source>
        <strain evidence="6 7">F1926</strain>
    </source>
</reference>
<name>A0A1B0ZZD0_9RHOB</name>
<dbReference type="OrthoDB" id="9813056at2"/>
<dbReference type="Proteomes" id="UP000013243">
    <property type="component" value="Chromosome"/>
</dbReference>
<dbReference type="GO" id="GO:0006351">
    <property type="term" value="P:DNA-templated transcription"/>
    <property type="evidence" value="ECO:0007669"/>
    <property type="project" value="TreeGrafter"/>
</dbReference>
<dbReference type="STRING" id="1265309.K529_002625"/>
<dbReference type="PANTHER" id="PTHR30537:SF5">
    <property type="entry name" value="HTH-TYPE TRANSCRIPTIONAL ACTIVATOR TTDR-RELATED"/>
    <property type="match status" value="1"/>
</dbReference>
<dbReference type="PANTHER" id="PTHR30537">
    <property type="entry name" value="HTH-TYPE TRANSCRIPTIONAL REGULATOR"/>
    <property type="match status" value="1"/>
</dbReference>
<dbReference type="SUPFAM" id="SSF46785">
    <property type="entry name" value="Winged helix' DNA-binding domain"/>
    <property type="match status" value="1"/>
</dbReference>
<keyword evidence="3" id="KW-0238">DNA-binding</keyword>
<dbReference type="GO" id="GO:0003700">
    <property type="term" value="F:DNA-binding transcription factor activity"/>
    <property type="evidence" value="ECO:0007669"/>
    <property type="project" value="InterPro"/>
</dbReference>
<dbReference type="SUPFAM" id="SSF53850">
    <property type="entry name" value="Periplasmic binding protein-like II"/>
    <property type="match status" value="1"/>
</dbReference>
<evidence type="ECO:0000259" key="5">
    <source>
        <dbReference type="PROSITE" id="PS50931"/>
    </source>
</evidence>
<dbReference type="PROSITE" id="PS50931">
    <property type="entry name" value="HTH_LYSR"/>
    <property type="match status" value="1"/>
</dbReference>
<dbReference type="InterPro" id="IPR036388">
    <property type="entry name" value="WH-like_DNA-bd_sf"/>
</dbReference>
<dbReference type="RefSeq" id="WP_046002374.1">
    <property type="nucleotide sequence ID" value="NZ_CP015230.1"/>
</dbReference>
<dbReference type="InterPro" id="IPR036390">
    <property type="entry name" value="WH_DNA-bd_sf"/>
</dbReference>
<protein>
    <submittedName>
        <fullName evidence="6">LysR family transcriptional regulator</fullName>
    </submittedName>
</protein>
<dbReference type="CDD" id="cd08471">
    <property type="entry name" value="PBP2_CrgA_like_2"/>
    <property type="match status" value="1"/>
</dbReference>
<evidence type="ECO:0000256" key="3">
    <source>
        <dbReference type="ARBA" id="ARBA00023125"/>
    </source>
</evidence>
<dbReference type="Pfam" id="PF03466">
    <property type="entry name" value="LysR_substrate"/>
    <property type="match status" value="1"/>
</dbReference>
<dbReference type="FunFam" id="1.10.10.10:FF:000001">
    <property type="entry name" value="LysR family transcriptional regulator"/>
    <property type="match status" value="1"/>
</dbReference>
<evidence type="ECO:0000256" key="4">
    <source>
        <dbReference type="ARBA" id="ARBA00023163"/>
    </source>
</evidence>